<dbReference type="InterPro" id="IPR006439">
    <property type="entry name" value="HAD-SF_hydro_IA"/>
</dbReference>
<proteinExistence type="predicted"/>
<accession>A0AAU1U4V9</accession>
<evidence type="ECO:0000313" key="4">
    <source>
        <dbReference type="EMBL" id="WTS12882.1"/>
    </source>
</evidence>
<dbReference type="PANTHER" id="PTHR46470">
    <property type="entry name" value="N-ACYLNEURAMINATE-9-PHOSPHATASE"/>
    <property type="match status" value="1"/>
</dbReference>
<dbReference type="Gene3D" id="1.20.120.1600">
    <property type="match status" value="1"/>
</dbReference>
<sequence>MPIRAVLWDVDDTIFDYANADRAGMRDHLRAEGLADGFTSVGQALARWRTLTREHWARFESGETDWEGQRRDRVRAFVGRDAGAADAMDDAEADAWFGRYIVHYEAAWALFPDTVPVLDLLAERYRHAVLSNSSLHNQDRKLRVLGVRDRFEAVVCAAELGVAKPQAAAFHAACEALELPPHEVAYVGDQPDTDARGAEQAGLTGIWLDRARTGGRPELTRITALDQLPALLAPDTRFGAPSTFG</sequence>
<evidence type="ECO:0000256" key="3">
    <source>
        <dbReference type="ARBA" id="ARBA00022842"/>
    </source>
</evidence>
<dbReference type="AlphaFoldDB" id="A0AAU1U4V9"/>
<dbReference type="SUPFAM" id="SSF56784">
    <property type="entry name" value="HAD-like"/>
    <property type="match status" value="1"/>
</dbReference>
<dbReference type="Gene3D" id="3.40.50.1000">
    <property type="entry name" value="HAD superfamily/HAD-like"/>
    <property type="match status" value="1"/>
</dbReference>
<reference evidence="4" key="1">
    <citation type="submission" date="2022-10" db="EMBL/GenBank/DDBJ databases">
        <title>The complete genomes of actinobacterial strains from the NBC collection.</title>
        <authorList>
            <person name="Joergensen T.S."/>
            <person name="Alvarez Arevalo M."/>
            <person name="Sterndorff E.B."/>
            <person name="Faurdal D."/>
            <person name="Vuksanovic O."/>
            <person name="Mourched A.-S."/>
            <person name="Charusanti P."/>
            <person name="Shaw S."/>
            <person name="Blin K."/>
            <person name="Weber T."/>
        </authorList>
    </citation>
    <scope>NUCLEOTIDE SEQUENCE</scope>
    <source>
        <strain evidence="4">NBC_00119</strain>
    </source>
</reference>
<name>A0AAU1U4V9_9ACTN</name>
<dbReference type="EMBL" id="CP108195">
    <property type="protein sequence ID" value="WTS12882.1"/>
    <property type="molecule type" value="Genomic_DNA"/>
</dbReference>
<dbReference type="SFLD" id="SFLDG01129">
    <property type="entry name" value="C1.5:_HAD__Beta-PGM__Phosphata"/>
    <property type="match status" value="1"/>
</dbReference>
<evidence type="ECO:0000256" key="2">
    <source>
        <dbReference type="ARBA" id="ARBA00022801"/>
    </source>
</evidence>
<protein>
    <submittedName>
        <fullName evidence="4">HAD family hydrolase</fullName>
    </submittedName>
</protein>
<dbReference type="InterPro" id="IPR023214">
    <property type="entry name" value="HAD_sf"/>
</dbReference>
<keyword evidence="2 4" id="KW-0378">Hydrolase</keyword>
<gene>
    <name evidence="4" type="ORF">OHU69_18630</name>
</gene>
<dbReference type="NCBIfam" id="TIGR01549">
    <property type="entry name" value="HAD-SF-IA-v1"/>
    <property type="match status" value="1"/>
</dbReference>
<evidence type="ECO:0000256" key="1">
    <source>
        <dbReference type="ARBA" id="ARBA00001946"/>
    </source>
</evidence>
<keyword evidence="3" id="KW-0460">Magnesium</keyword>
<organism evidence="4">
    <name type="scientific">Streptomyces sp. NBC_00119</name>
    <dbReference type="NCBI Taxonomy" id="2975659"/>
    <lineage>
        <taxon>Bacteria</taxon>
        <taxon>Bacillati</taxon>
        <taxon>Actinomycetota</taxon>
        <taxon>Actinomycetes</taxon>
        <taxon>Kitasatosporales</taxon>
        <taxon>Streptomycetaceae</taxon>
        <taxon>Streptomyces</taxon>
    </lineage>
</organism>
<dbReference type="GO" id="GO:0044281">
    <property type="term" value="P:small molecule metabolic process"/>
    <property type="evidence" value="ECO:0007669"/>
    <property type="project" value="UniProtKB-ARBA"/>
</dbReference>
<dbReference type="PRINTS" id="PR00413">
    <property type="entry name" value="HADHALOGNASE"/>
</dbReference>
<dbReference type="Pfam" id="PF00702">
    <property type="entry name" value="Hydrolase"/>
    <property type="match status" value="1"/>
</dbReference>
<dbReference type="GO" id="GO:0016787">
    <property type="term" value="F:hydrolase activity"/>
    <property type="evidence" value="ECO:0007669"/>
    <property type="project" value="UniProtKB-KW"/>
</dbReference>
<dbReference type="InterPro" id="IPR051400">
    <property type="entry name" value="HAD-like_hydrolase"/>
</dbReference>
<comment type="cofactor">
    <cofactor evidence="1">
        <name>Mg(2+)</name>
        <dbReference type="ChEBI" id="CHEBI:18420"/>
    </cofactor>
</comment>
<dbReference type="InterPro" id="IPR036412">
    <property type="entry name" value="HAD-like_sf"/>
</dbReference>
<dbReference type="PANTHER" id="PTHR46470:SF4">
    <property type="entry name" value="5-AMINO-6-(5-PHOSPHO-D-RIBITYLAMINO)URACIL PHOSPHATASE YIGB"/>
    <property type="match status" value="1"/>
</dbReference>
<dbReference type="SFLD" id="SFLDS00003">
    <property type="entry name" value="Haloacid_Dehalogenase"/>
    <property type="match status" value="1"/>
</dbReference>